<accession>A0A8K0XTA5</accession>
<dbReference type="PANTHER" id="PTHR23501:SF102">
    <property type="entry name" value="DRUG TRANSPORTER, PUTATIVE (AFU_ORTHOLOGUE AFUA_3G08530)-RELATED"/>
    <property type="match status" value="1"/>
</dbReference>
<dbReference type="Gene3D" id="1.20.1720.10">
    <property type="entry name" value="Multidrug resistance protein D"/>
    <property type="match status" value="1"/>
</dbReference>
<feature type="compositionally biased region" description="Polar residues" evidence="7">
    <location>
        <begin position="598"/>
        <end position="609"/>
    </location>
</feature>
<evidence type="ECO:0000256" key="8">
    <source>
        <dbReference type="SAM" id="Phobius"/>
    </source>
</evidence>
<feature type="domain" description="Major facilitator superfamily (MFS) profile" evidence="9">
    <location>
        <begin position="57"/>
        <end position="540"/>
    </location>
</feature>
<evidence type="ECO:0000256" key="3">
    <source>
        <dbReference type="ARBA" id="ARBA00022448"/>
    </source>
</evidence>
<dbReference type="OrthoDB" id="10021397at2759"/>
<dbReference type="GO" id="GO:0005886">
    <property type="term" value="C:plasma membrane"/>
    <property type="evidence" value="ECO:0007669"/>
    <property type="project" value="TreeGrafter"/>
</dbReference>
<dbReference type="SUPFAM" id="SSF103473">
    <property type="entry name" value="MFS general substrate transporter"/>
    <property type="match status" value="1"/>
</dbReference>
<feature type="region of interest" description="Disordered" evidence="7">
    <location>
        <begin position="1"/>
        <end position="41"/>
    </location>
</feature>
<evidence type="ECO:0000313" key="11">
    <source>
        <dbReference type="Proteomes" id="UP000813824"/>
    </source>
</evidence>
<dbReference type="InterPro" id="IPR011701">
    <property type="entry name" value="MFS"/>
</dbReference>
<evidence type="ECO:0000256" key="5">
    <source>
        <dbReference type="ARBA" id="ARBA00022989"/>
    </source>
</evidence>
<dbReference type="EMBL" id="JAEVFJ010000006">
    <property type="protein sequence ID" value="KAH8104104.1"/>
    <property type="molecule type" value="Genomic_DNA"/>
</dbReference>
<dbReference type="PROSITE" id="PS50850">
    <property type="entry name" value="MFS"/>
    <property type="match status" value="1"/>
</dbReference>
<keyword evidence="6 8" id="KW-0472">Membrane</keyword>
<keyword evidence="5 8" id="KW-1133">Transmembrane helix</keyword>
<dbReference type="Gene3D" id="1.20.1250.20">
    <property type="entry name" value="MFS general substrate transporter like domains"/>
    <property type="match status" value="1"/>
</dbReference>
<feature type="transmembrane region" description="Helical" evidence="8">
    <location>
        <begin position="412"/>
        <end position="435"/>
    </location>
</feature>
<keyword evidence="4 8" id="KW-0812">Transmembrane</keyword>
<dbReference type="InterPro" id="IPR020846">
    <property type="entry name" value="MFS_dom"/>
</dbReference>
<evidence type="ECO:0000256" key="4">
    <source>
        <dbReference type="ARBA" id="ARBA00022692"/>
    </source>
</evidence>
<protein>
    <submittedName>
        <fullName evidence="10">MFS general substrate transporter</fullName>
    </submittedName>
</protein>
<evidence type="ECO:0000256" key="7">
    <source>
        <dbReference type="SAM" id="MobiDB-lite"/>
    </source>
</evidence>
<evidence type="ECO:0000256" key="6">
    <source>
        <dbReference type="ARBA" id="ARBA00023136"/>
    </source>
</evidence>
<feature type="transmembrane region" description="Helical" evidence="8">
    <location>
        <begin position="91"/>
        <end position="110"/>
    </location>
</feature>
<feature type="transmembrane region" description="Helical" evidence="8">
    <location>
        <begin position="180"/>
        <end position="203"/>
    </location>
</feature>
<feature type="compositionally biased region" description="Basic and acidic residues" evidence="7">
    <location>
        <begin position="31"/>
        <end position="41"/>
    </location>
</feature>
<feature type="transmembrane region" description="Helical" evidence="8">
    <location>
        <begin position="250"/>
        <end position="267"/>
    </location>
</feature>
<feature type="transmembrane region" description="Helical" evidence="8">
    <location>
        <begin position="518"/>
        <end position="537"/>
    </location>
</feature>
<feature type="transmembrane region" description="Helical" evidence="8">
    <location>
        <begin position="316"/>
        <end position="341"/>
    </location>
</feature>
<evidence type="ECO:0000259" key="9">
    <source>
        <dbReference type="PROSITE" id="PS50850"/>
    </source>
</evidence>
<dbReference type="AlphaFoldDB" id="A0A8K0XTA5"/>
<dbReference type="PRINTS" id="PR01036">
    <property type="entry name" value="TCRTETB"/>
</dbReference>
<dbReference type="GO" id="GO:0012505">
    <property type="term" value="C:endomembrane system"/>
    <property type="evidence" value="ECO:0007669"/>
    <property type="project" value="UniProtKB-SubCell"/>
</dbReference>
<evidence type="ECO:0000313" key="10">
    <source>
        <dbReference type="EMBL" id="KAH8104104.1"/>
    </source>
</evidence>
<feature type="transmembrane region" description="Helical" evidence="8">
    <location>
        <begin position="382"/>
        <end position="400"/>
    </location>
</feature>
<comment type="subcellular location">
    <subcellularLocation>
        <location evidence="1">Endomembrane system</location>
        <topology evidence="1">Multi-pass membrane protein</topology>
    </subcellularLocation>
</comment>
<sequence>MSEVTVKPAVSDADEKLAVEETSRAPSPSGKNEKTKPGAAWKADEEHVLPHNNMPLVFSALMLTLFLAALDQTIVATALPTIITQLGGGNNYSWVGSAYLLGASALGPFYGKISDLVGRKAVFYPVIIIFLIGSALCGAAQNLTWLIIARAIQGIGGGGIFQMVNIVTGDIVSLEERGKYGGYVGSLWGIASIVGPLVGGAFADHVSWRWCFFINLPTGGIAMVLLFFFLHLNPTKHDKTFRQHVDEFDFLGLFLIISGLVCVLVGFSESQQGWDKPATIALLVVGCFVLVCAGFWESRTTRSPIIPPRLFQTRTTAFILVSLFFHGLTFFTCAFYLPVYFQILGASATKTGVLMLPSSLGSSLSSGLIGFMVVALGDYRQAIWGSWAIMTLGFGLMIMLDDKSSLAAKVVYQLIAGIGYGGLFHPPLIGVQAAMPLRDMATSTSAVMLIRQLGSTVGLSVGQAIFATDLRKRLLELPQITFDTSSSNLIDSVQRLKDIEPPETRQLIQHAYTKSVSLVWLVDTPIIGFAFILMLFIRKYSLKRKIVRTAKAEDSDTDAPVEANDDVERNLSPSDTRTTTIPPRTEEAEKVAKKDSESPTNGVTTLTKH</sequence>
<dbReference type="Proteomes" id="UP000813824">
    <property type="component" value="Unassembled WGS sequence"/>
</dbReference>
<feature type="compositionally biased region" description="Acidic residues" evidence="7">
    <location>
        <begin position="555"/>
        <end position="565"/>
    </location>
</feature>
<comment type="caution">
    <text evidence="10">The sequence shown here is derived from an EMBL/GenBank/DDBJ whole genome shotgun (WGS) entry which is preliminary data.</text>
</comment>
<name>A0A8K0XTA5_9AGAR</name>
<feature type="transmembrane region" description="Helical" evidence="8">
    <location>
        <begin position="147"/>
        <end position="168"/>
    </location>
</feature>
<dbReference type="InterPro" id="IPR036259">
    <property type="entry name" value="MFS_trans_sf"/>
</dbReference>
<dbReference type="GO" id="GO:0022857">
    <property type="term" value="F:transmembrane transporter activity"/>
    <property type="evidence" value="ECO:0007669"/>
    <property type="project" value="InterPro"/>
</dbReference>
<dbReference type="CDD" id="cd17502">
    <property type="entry name" value="MFS_Azr1_MDR_like"/>
    <property type="match status" value="1"/>
</dbReference>
<feature type="compositionally biased region" description="Basic and acidic residues" evidence="7">
    <location>
        <begin position="13"/>
        <end position="23"/>
    </location>
</feature>
<organism evidence="10 11">
    <name type="scientific">Cristinia sonorae</name>
    <dbReference type="NCBI Taxonomy" id="1940300"/>
    <lineage>
        <taxon>Eukaryota</taxon>
        <taxon>Fungi</taxon>
        <taxon>Dikarya</taxon>
        <taxon>Basidiomycota</taxon>
        <taxon>Agaricomycotina</taxon>
        <taxon>Agaricomycetes</taxon>
        <taxon>Agaricomycetidae</taxon>
        <taxon>Agaricales</taxon>
        <taxon>Pleurotineae</taxon>
        <taxon>Stephanosporaceae</taxon>
        <taxon>Cristinia</taxon>
    </lineage>
</organism>
<dbReference type="PANTHER" id="PTHR23501">
    <property type="entry name" value="MAJOR FACILITATOR SUPERFAMILY"/>
    <property type="match status" value="1"/>
</dbReference>
<feature type="transmembrane region" description="Helical" evidence="8">
    <location>
        <begin position="353"/>
        <end position="376"/>
    </location>
</feature>
<feature type="region of interest" description="Disordered" evidence="7">
    <location>
        <begin position="551"/>
        <end position="609"/>
    </location>
</feature>
<feature type="compositionally biased region" description="Basic and acidic residues" evidence="7">
    <location>
        <begin position="584"/>
        <end position="597"/>
    </location>
</feature>
<feature type="transmembrane region" description="Helical" evidence="8">
    <location>
        <begin position="56"/>
        <end position="79"/>
    </location>
</feature>
<comment type="similarity">
    <text evidence="2">Belongs to the major facilitator superfamily.</text>
</comment>
<keyword evidence="3" id="KW-0813">Transport</keyword>
<evidence type="ECO:0000256" key="1">
    <source>
        <dbReference type="ARBA" id="ARBA00004127"/>
    </source>
</evidence>
<feature type="transmembrane region" description="Helical" evidence="8">
    <location>
        <begin position="279"/>
        <end position="296"/>
    </location>
</feature>
<keyword evidence="11" id="KW-1185">Reference proteome</keyword>
<reference evidence="10" key="1">
    <citation type="journal article" date="2021" name="New Phytol.">
        <title>Evolutionary innovations through gain and loss of genes in the ectomycorrhizal Boletales.</title>
        <authorList>
            <person name="Wu G."/>
            <person name="Miyauchi S."/>
            <person name="Morin E."/>
            <person name="Kuo A."/>
            <person name="Drula E."/>
            <person name="Varga T."/>
            <person name="Kohler A."/>
            <person name="Feng B."/>
            <person name="Cao Y."/>
            <person name="Lipzen A."/>
            <person name="Daum C."/>
            <person name="Hundley H."/>
            <person name="Pangilinan J."/>
            <person name="Johnson J."/>
            <person name="Barry K."/>
            <person name="LaButti K."/>
            <person name="Ng V."/>
            <person name="Ahrendt S."/>
            <person name="Min B."/>
            <person name="Choi I.G."/>
            <person name="Park H."/>
            <person name="Plett J.M."/>
            <person name="Magnuson J."/>
            <person name="Spatafora J.W."/>
            <person name="Nagy L.G."/>
            <person name="Henrissat B."/>
            <person name="Grigoriev I.V."/>
            <person name="Yang Z.L."/>
            <person name="Xu J."/>
            <person name="Martin F.M."/>
        </authorList>
    </citation>
    <scope>NUCLEOTIDE SEQUENCE</scope>
    <source>
        <strain evidence="10">KKN 215</strain>
    </source>
</reference>
<feature type="transmembrane region" description="Helical" evidence="8">
    <location>
        <begin position="122"/>
        <end position="140"/>
    </location>
</feature>
<dbReference type="Pfam" id="PF07690">
    <property type="entry name" value="MFS_1"/>
    <property type="match status" value="1"/>
</dbReference>
<gene>
    <name evidence="10" type="ORF">BXZ70DRAFT_924537</name>
</gene>
<feature type="transmembrane region" description="Helical" evidence="8">
    <location>
        <begin position="210"/>
        <end position="230"/>
    </location>
</feature>
<proteinExistence type="inferred from homology"/>
<dbReference type="FunFam" id="1.20.1720.10:FF:000013">
    <property type="entry name" value="Related to multidrug resistance proteins"/>
    <property type="match status" value="1"/>
</dbReference>
<evidence type="ECO:0000256" key="2">
    <source>
        <dbReference type="ARBA" id="ARBA00008335"/>
    </source>
</evidence>